<proteinExistence type="predicted"/>
<gene>
    <name evidence="2" type="ORF">BJ971_007468</name>
</gene>
<name>A0A7W7MUL7_9ACTN</name>
<dbReference type="EMBL" id="JACHNH010000001">
    <property type="protein sequence ID" value="MBB4766912.1"/>
    <property type="molecule type" value="Genomic_DNA"/>
</dbReference>
<dbReference type="AlphaFoldDB" id="A0A7W7MUL7"/>
<protein>
    <submittedName>
        <fullName evidence="2">Uncharacterized protein</fullName>
    </submittedName>
</protein>
<keyword evidence="1" id="KW-0472">Membrane</keyword>
<keyword evidence="1" id="KW-0812">Transmembrane</keyword>
<reference evidence="2 3" key="1">
    <citation type="submission" date="2020-08" db="EMBL/GenBank/DDBJ databases">
        <title>Sequencing the genomes of 1000 actinobacteria strains.</title>
        <authorList>
            <person name="Klenk H.-P."/>
        </authorList>
    </citation>
    <scope>NUCLEOTIDE SEQUENCE [LARGE SCALE GENOMIC DNA]</scope>
    <source>
        <strain evidence="2 3">DSM 43149</strain>
    </source>
</reference>
<feature type="transmembrane region" description="Helical" evidence="1">
    <location>
        <begin position="45"/>
        <end position="64"/>
    </location>
</feature>
<evidence type="ECO:0000313" key="2">
    <source>
        <dbReference type="EMBL" id="MBB4766912.1"/>
    </source>
</evidence>
<organism evidence="2 3">
    <name type="scientific">Actinoplanes digitatis</name>
    <dbReference type="NCBI Taxonomy" id="1868"/>
    <lineage>
        <taxon>Bacteria</taxon>
        <taxon>Bacillati</taxon>
        <taxon>Actinomycetota</taxon>
        <taxon>Actinomycetes</taxon>
        <taxon>Micromonosporales</taxon>
        <taxon>Micromonosporaceae</taxon>
        <taxon>Actinoplanes</taxon>
    </lineage>
</organism>
<evidence type="ECO:0000313" key="3">
    <source>
        <dbReference type="Proteomes" id="UP000578112"/>
    </source>
</evidence>
<sequence>MRIYYRGPDAFLTDEQFTWNGPERADFNIRGLREVGRVRRDATGLSLRTLLLVGAVLAFATAGLMVAPSAAYSVIPVALAAAMTTVVIGGRRKVSLWQVQATYRGSRVTIYASTDERVFNQVTRALSRAIEDARSPAAPHRLTAS</sequence>
<feature type="transmembrane region" description="Helical" evidence="1">
    <location>
        <begin position="70"/>
        <end position="90"/>
    </location>
</feature>
<keyword evidence="1" id="KW-1133">Transmembrane helix</keyword>
<dbReference type="InterPro" id="IPR045629">
    <property type="entry name" value="DUF6232"/>
</dbReference>
<evidence type="ECO:0000256" key="1">
    <source>
        <dbReference type="SAM" id="Phobius"/>
    </source>
</evidence>
<keyword evidence="3" id="KW-1185">Reference proteome</keyword>
<dbReference type="RefSeq" id="WP_184998004.1">
    <property type="nucleotide sequence ID" value="NZ_BOMK01000039.1"/>
</dbReference>
<accession>A0A7W7MUL7</accession>
<dbReference type="Pfam" id="PF19744">
    <property type="entry name" value="DUF6232"/>
    <property type="match status" value="1"/>
</dbReference>
<comment type="caution">
    <text evidence="2">The sequence shown here is derived from an EMBL/GenBank/DDBJ whole genome shotgun (WGS) entry which is preliminary data.</text>
</comment>
<dbReference type="Proteomes" id="UP000578112">
    <property type="component" value="Unassembled WGS sequence"/>
</dbReference>